<reference evidence="1" key="1">
    <citation type="submission" date="2020-05" db="EMBL/GenBank/DDBJ databases">
        <authorList>
            <person name="Chiriac C."/>
            <person name="Salcher M."/>
            <person name="Ghai R."/>
            <person name="Kavagutti S V."/>
        </authorList>
    </citation>
    <scope>NUCLEOTIDE SEQUENCE</scope>
</reference>
<dbReference type="EMBL" id="CAFABK010000002">
    <property type="protein sequence ID" value="CAB4820088.1"/>
    <property type="molecule type" value="Genomic_DNA"/>
</dbReference>
<organism evidence="1">
    <name type="scientific">freshwater metagenome</name>
    <dbReference type="NCBI Taxonomy" id="449393"/>
    <lineage>
        <taxon>unclassified sequences</taxon>
        <taxon>metagenomes</taxon>
        <taxon>ecological metagenomes</taxon>
    </lineage>
</organism>
<accession>A0A6J6ZLV0</accession>
<gene>
    <name evidence="1" type="ORF">UFOPK3204_00101</name>
</gene>
<proteinExistence type="predicted"/>
<evidence type="ECO:0000313" key="1">
    <source>
        <dbReference type="EMBL" id="CAB4820088.1"/>
    </source>
</evidence>
<name>A0A6J6ZLV0_9ZZZZ</name>
<dbReference type="AlphaFoldDB" id="A0A6J6ZLV0"/>
<protein>
    <submittedName>
        <fullName evidence="1">Unannotated protein</fullName>
    </submittedName>
</protein>
<sequence length="164" mass="17808">MTNQNWVFPNVIGRDLLGTEFKLPMQFPADVNVAVIAFQQWQQSQVDAWITALAEAGIPESPFNTREMKSCILELPVLSGKFKLVRRFIDGGMAASIKNPLVLARTITIYGAVGDFQQSLGITSASDVSVRIVTRTGEVIWGTTGGANAVEVGAIWDLVATNPR</sequence>